<proteinExistence type="predicted"/>
<dbReference type="AlphaFoldDB" id="A0A557SZG7"/>
<sequence length="44" mass="4880">MFMKGKCEECGLESVEVMEISKEGSNEKVTLCNQCRPADGAYAY</sequence>
<accession>A0A557SZG7</accession>
<protein>
    <submittedName>
        <fullName evidence="1">Uncharacterized protein</fullName>
    </submittedName>
</protein>
<evidence type="ECO:0000313" key="2">
    <source>
        <dbReference type="Proteomes" id="UP000315289"/>
    </source>
</evidence>
<comment type="caution">
    <text evidence="1">The sequence shown here is derived from an EMBL/GenBank/DDBJ whole genome shotgun (WGS) entry which is preliminary data.</text>
</comment>
<name>A0A557SZG7_9ARCH</name>
<organism evidence="1 2">
    <name type="scientific">Candidatus Nitrosocosmicus arcticus</name>
    <dbReference type="NCBI Taxonomy" id="2035267"/>
    <lineage>
        <taxon>Archaea</taxon>
        <taxon>Nitrososphaerota</taxon>
        <taxon>Nitrososphaeria</taxon>
        <taxon>Nitrososphaerales</taxon>
        <taxon>Nitrososphaeraceae</taxon>
        <taxon>Candidatus Nitrosocosmicus</taxon>
    </lineage>
</organism>
<reference evidence="1 2" key="1">
    <citation type="journal article" date="2019" name="Front. Microbiol.">
        <title>Ammonia Oxidation by the Arctic Terrestrial Thaumarchaeote Candidatus Nitrosocosmicus arcticus Is Stimulated by Increasing Temperatures.</title>
        <authorList>
            <person name="Alves R.J.E."/>
            <person name="Kerou M."/>
            <person name="Zappe A."/>
            <person name="Bittner R."/>
            <person name="Abby S.S."/>
            <person name="Schmidt H.A."/>
            <person name="Pfeifer K."/>
            <person name="Schleper C."/>
        </authorList>
    </citation>
    <scope>NUCLEOTIDE SEQUENCE [LARGE SCALE GENOMIC DNA]</scope>
    <source>
        <strain evidence="1 2">Kfb</strain>
    </source>
</reference>
<evidence type="ECO:0000313" key="1">
    <source>
        <dbReference type="EMBL" id="TVP41999.1"/>
    </source>
</evidence>
<gene>
    <name evidence="1" type="ORF">NARC_10405</name>
</gene>
<dbReference type="Proteomes" id="UP000315289">
    <property type="component" value="Unassembled WGS sequence"/>
</dbReference>
<dbReference type="EMBL" id="VOAH01000001">
    <property type="protein sequence ID" value="TVP41999.1"/>
    <property type="molecule type" value="Genomic_DNA"/>
</dbReference>
<keyword evidence="2" id="KW-1185">Reference proteome</keyword>